<evidence type="ECO:0000313" key="2">
    <source>
        <dbReference type="Proteomes" id="UP001501237"/>
    </source>
</evidence>
<evidence type="ECO:0000313" key="1">
    <source>
        <dbReference type="EMBL" id="GAA3216207.1"/>
    </source>
</evidence>
<keyword evidence="2" id="KW-1185">Reference proteome</keyword>
<protein>
    <submittedName>
        <fullName evidence="1">Uncharacterized protein</fullName>
    </submittedName>
</protein>
<accession>A0ABP6QAR0</accession>
<proteinExistence type="predicted"/>
<comment type="caution">
    <text evidence="1">The sequence shown here is derived from an EMBL/GenBank/DDBJ whole genome shotgun (WGS) entry which is preliminary data.</text>
</comment>
<dbReference type="EMBL" id="BAAAUV010000008">
    <property type="protein sequence ID" value="GAA3216207.1"/>
    <property type="molecule type" value="Genomic_DNA"/>
</dbReference>
<name>A0ABP6QAR0_9ACTN</name>
<organism evidence="1 2">
    <name type="scientific">Actinocorallia longicatena</name>
    <dbReference type="NCBI Taxonomy" id="111803"/>
    <lineage>
        <taxon>Bacteria</taxon>
        <taxon>Bacillati</taxon>
        <taxon>Actinomycetota</taxon>
        <taxon>Actinomycetes</taxon>
        <taxon>Streptosporangiales</taxon>
        <taxon>Thermomonosporaceae</taxon>
        <taxon>Actinocorallia</taxon>
    </lineage>
</organism>
<dbReference type="RefSeq" id="WP_344829859.1">
    <property type="nucleotide sequence ID" value="NZ_BAAAUV010000008.1"/>
</dbReference>
<dbReference type="Proteomes" id="UP001501237">
    <property type="component" value="Unassembled WGS sequence"/>
</dbReference>
<sequence>MDDDALYRDLADLSDPVRAVAAQDALRAHRAYPLMVLAGPMFGVAEETPHGWQIISLGEATPQCSRDDLANHLRRLGPSEEYQEAARVLDWERHDEMTVAGRRFRVVRVEQVLRMNETEPEPPRPTDLDPRSAYDHPMELLPAFPRSEPRSLLSTQFTAALSRPGFLSDEALNDAHRAAATHPFLFPMRPAFSVAEYLHDGWRAATAACPTPTHARNSLADYLLNVLPVLEHPDPETAAAYARAAHLLTGARLDELEVQGRRFRIVRLEKVARLGPDGPELPRPSDFDPDPPVEILALQLKAEGLLEE</sequence>
<gene>
    <name evidence="1" type="ORF">GCM10010468_38110</name>
</gene>
<dbReference type="Pfam" id="PF19379">
    <property type="entry name" value="DUF5954"/>
    <property type="match status" value="1"/>
</dbReference>
<reference evidence="2" key="1">
    <citation type="journal article" date="2019" name="Int. J. Syst. Evol. Microbiol.">
        <title>The Global Catalogue of Microorganisms (GCM) 10K type strain sequencing project: providing services to taxonomists for standard genome sequencing and annotation.</title>
        <authorList>
            <consortium name="The Broad Institute Genomics Platform"/>
            <consortium name="The Broad Institute Genome Sequencing Center for Infectious Disease"/>
            <person name="Wu L."/>
            <person name="Ma J."/>
        </authorList>
    </citation>
    <scope>NUCLEOTIDE SEQUENCE [LARGE SCALE GENOMIC DNA]</scope>
    <source>
        <strain evidence="2">JCM 9377</strain>
    </source>
</reference>
<dbReference type="InterPro" id="IPR045998">
    <property type="entry name" value="DUF5954"/>
</dbReference>